<keyword evidence="1" id="KW-0805">Transcription regulation</keyword>
<dbReference type="EMBL" id="CP130319">
    <property type="protein sequence ID" value="WNR46021.1"/>
    <property type="molecule type" value="Genomic_DNA"/>
</dbReference>
<dbReference type="KEGG" id="proo:MJB10_07975"/>
<protein>
    <submittedName>
        <fullName evidence="5">AraC family transcriptional regulator</fullName>
    </submittedName>
</protein>
<feature type="domain" description="HTH araC/xylS-type" evidence="4">
    <location>
        <begin position="182"/>
        <end position="280"/>
    </location>
</feature>
<dbReference type="PROSITE" id="PS01124">
    <property type="entry name" value="HTH_ARAC_FAMILY_2"/>
    <property type="match status" value="1"/>
</dbReference>
<dbReference type="SUPFAM" id="SSF46689">
    <property type="entry name" value="Homeodomain-like"/>
    <property type="match status" value="2"/>
</dbReference>
<dbReference type="PANTHER" id="PTHR43280">
    <property type="entry name" value="ARAC-FAMILY TRANSCRIPTIONAL REGULATOR"/>
    <property type="match status" value="1"/>
</dbReference>
<dbReference type="AlphaFoldDB" id="A0AA96LRR8"/>
<evidence type="ECO:0000259" key="4">
    <source>
        <dbReference type="PROSITE" id="PS01124"/>
    </source>
</evidence>
<keyword evidence="6" id="KW-1185">Reference proteome</keyword>
<dbReference type="InterPro" id="IPR018060">
    <property type="entry name" value="HTH_AraC"/>
</dbReference>
<accession>A0AA96LRR8</accession>
<dbReference type="Gene3D" id="1.10.10.60">
    <property type="entry name" value="Homeodomain-like"/>
    <property type="match status" value="2"/>
</dbReference>
<dbReference type="InterPro" id="IPR018062">
    <property type="entry name" value="HTH_AraC-typ_CS"/>
</dbReference>
<gene>
    <name evidence="5" type="ORF">MJB10_07975</name>
</gene>
<dbReference type="InterPro" id="IPR003313">
    <property type="entry name" value="AraC-bd"/>
</dbReference>
<sequence length="291" mass="34189">MQRIDMAYWEPFETIEWLDDYFIPPYLTLAHLFHAPEGWQKPYGYHKQYQIQFVCYGAAHYVIEGKTYVTRKGDLILHRPYQNHEVLTLPGESYSCISIVFHFGNSPLPFNELYGDCQYFASLTDHPIMEWLQQIVTHYHQPGVIHQLECQQLILKTLLELAKLSKQSELTPIQRKNMTLLLHVKNYIQNHYTNDIRLSELEEVSGLSRNYLCNLFKQEFGMLPLQYVTWLRVQYAKELAIQTKLSIGEIAEKVGYADVHTFGKMFKKKTGFSLSQFCSNFYMTDGKKSMN</sequence>
<proteinExistence type="predicted"/>
<evidence type="ECO:0000256" key="3">
    <source>
        <dbReference type="ARBA" id="ARBA00023163"/>
    </source>
</evidence>
<dbReference type="SMART" id="SM00342">
    <property type="entry name" value="HTH_ARAC"/>
    <property type="match status" value="1"/>
</dbReference>
<dbReference type="GO" id="GO:0003700">
    <property type="term" value="F:DNA-binding transcription factor activity"/>
    <property type="evidence" value="ECO:0007669"/>
    <property type="project" value="InterPro"/>
</dbReference>
<dbReference type="InterPro" id="IPR009057">
    <property type="entry name" value="Homeodomain-like_sf"/>
</dbReference>
<dbReference type="Gene3D" id="2.60.120.10">
    <property type="entry name" value="Jelly Rolls"/>
    <property type="match status" value="1"/>
</dbReference>
<reference evidence="5" key="1">
    <citation type="submission" date="2022-02" db="EMBL/GenBank/DDBJ databases">
        <title>Paenibacillus sp. MBLB1832 Whole Genome Shotgun Sequencing.</title>
        <authorList>
            <person name="Hwang C.Y."/>
            <person name="Cho E.-S."/>
            <person name="Seo M.-J."/>
        </authorList>
    </citation>
    <scope>NUCLEOTIDE SEQUENCE</scope>
    <source>
        <strain evidence="5">MBLB1832</strain>
    </source>
</reference>
<evidence type="ECO:0000313" key="5">
    <source>
        <dbReference type="EMBL" id="WNR46021.1"/>
    </source>
</evidence>
<name>A0AA96LRR8_9BACL</name>
<keyword evidence="2" id="KW-0238">DNA-binding</keyword>
<keyword evidence="3" id="KW-0804">Transcription</keyword>
<dbReference type="Proteomes" id="UP001304650">
    <property type="component" value="Chromosome"/>
</dbReference>
<dbReference type="Pfam" id="PF12833">
    <property type="entry name" value="HTH_18"/>
    <property type="match status" value="1"/>
</dbReference>
<dbReference type="SUPFAM" id="SSF51215">
    <property type="entry name" value="Regulatory protein AraC"/>
    <property type="match status" value="1"/>
</dbReference>
<dbReference type="InterPro" id="IPR037923">
    <property type="entry name" value="HTH-like"/>
</dbReference>
<dbReference type="InterPro" id="IPR014710">
    <property type="entry name" value="RmlC-like_jellyroll"/>
</dbReference>
<dbReference type="GO" id="GO:0043565">
    <property type="term" value="F:sequence-specific DNA binding"/>
    <property type="evidence" value="ECO:0007669"/>
    <property type="project" value="InterPro"/>
</dbReference>
<dbReference type="PANTHER" id="PTHR43280:SF28">
    <property type="entry name" value="HTH-TYPE TRANSCRIPTIONAL ACTIVATOR RHAS"/>
    <property type="match status" value="1"/>
</dbReference>
<evidence type="ECO:0000256" key="1">
    <source>
        <dbReference type="ARBA" id="ARBA00023015"/>
    </source>
</evidence>
<dbReference type="Pfam" id="PF02311">
    <property type="entry name" value="AraC_binding"/>
    <property type="match status" value="1"/>
</dbReference>
<evidence type="ECO:0000256" key="2">
    <source>
        <dbReference type="ARBA" id="ARBA00023125"/>
    </source>
</evidence>
<evidence type="ECO:0000313" key="6">
    <source>
        <dbReference type="Proteomes" id="UP001304650"/>
    </source>
</evidence>
<dbReference type="RefSeq" id="WP_314803269.1">
    <property type="nucleotide sequence ID" value="NZ_CP130319.1"/>
</dbReference>
<organism evidence="5 6">
    <name type="scientific">Paenibacillus roseopurpureus</name>
    <dbReference type="NCBI Taxonomy" id="2918901"/>
    <lineage>
        <taxon>Bacteria</taxon>
        <taxon>Bacillati</taxon>
        <taxon>Bacillota</taxon>
        <taxon>Bacilli</taxon>
        <taxon>Bacillales</taxon>
        <taxon>Paenibacillaceae</taxon>
        <taxon>Paenibacillus</taxon>
    </lineage>
</organism>
<dbReference type="PROSITE" id="PS00041">
    <property type="entry name" value="HTH_ARAC_FAMILY_1"/>
    <property type="match status" value="1"/>
</dbReference>